<evidence type="ECO:0000313" key="1">
    <source>
        <dbReference type="EMBL" id="OLP80747.1"/>
    </source>
</evidence>
<dbReference type="AlphaFoldDB" id="A0A1Q9CD34"/>
<evidence type="ECO:0000313" key="2">
    <source>
        <dbReference type="Proteomes" id="UP000186817"/>
    </source>
</evidence>
<name>A0A1Q9CD34_SYMMI</name>
<accession>A0A1Q9CD34</accession>
<keyword evidence="2" id="KW-1185">Reference proteome</keyword>
<organism evidence="1 2">
    <name type="scientific">Symbiodinium microadriaticum</name>
    <name type="common">Dinoflagellate</name>
    <name type="synonym">Zooxanthella microadriatica</name>
    <dbReference type="NCBI Taxonomy" id="2951"/>
    <lineage>
        <taxon>Eukaryota</taxon>
        <taxon>Sar</taxon>
        <taxon>Alveolata</taxon>
        <taxon>Dinophyceae</taxon>
        <taxon>Suessiales</taxon>
        <taxon>Symbiodiniaceae</taxon>
        <taxon>Symbiodinium</taxon>
    </lineage>
</organism>
<dbReference type="OrthoDB" id="7551601at2759"/>
<gene>
    <name evidence="1" type="ORF">AK812_SmicGene38798</name>
</gene>
<protein>
    <submittedName>
        <fullName evidence="1">Uncharacterized protein</fullName>
    </submittedName>
</protein>
<reference evidence="1 2" key="1">
    <citation type="submission" date="2016-02" db="EMBL/GenBank/DDBJ databases">
        <title>Genome analysis of coral dinoflagellate symbionts highlights evolutionary adaptations to a symbiotic lifestyle.</title>
        <authorList>
            <person name="Aranda M."/>
            <person name="Li Y."/>
            <person name="Liew Y.J."/>
            <person name="Baumgarten S."/>
            <person name="Simakov O."/>
            <person name="Wilson M."/>
            <person name="Piel J."/>
            <person name="Ashoor H."/>
            <person name="Bougouffa S."/>
            <person name="Bajic V.B."/>
            <person name="Ryu T."/>
            <person name="Ravasi T."/>
            <person name="Bayer T."/>
            <person name="Micklem G."/>
            <person name="Kim H."/>
            <person name="Bhak J."/>
            <person name="Lajeunesse T.C."/>
            <person name="Voolstra C.R."/>
        </authorList>
    </citation>
    <scope>NUCLEOTIDE SEQUENCE [LARGE SCALE GENOMIC DNA]</scope>
    <source>
        <strain evidence="1 2">CCMP2467</strain>
    </source>
</reference>
<dbReference type="Proteomes" id="UP000186817">
    <property type="component" value="Unassembled WGS sequence"/>
</dbReference>
<sequence>MRAYITQNIKAVTPFHVPKTSVVFAKHPCVSQLLFNHKDALLAWAAKHPLICCCDELCQWAPDAPVFQGHIAATVEDFTTSAFSTVEKDILNGSMANTFFPESVQLFEQFHQAWISWCRANDLPGPPQGLREVFNNLQNKHHQAAQGHSTAFASFPQSFAKGDVYALITEVQDFLKNSSDDAVHCRNQDLSGFFTSISTAQFQHAWTVTRESYRQRHGLELDTVYTVNLKEQQQVARVFRGRRRQKATREFRIHSADIPTIIFHSLQLQFFTVVDRGMPTYLFAIFAAMNRNLLCLRYVDNRLWISEDYSALENPQPVPKYLFALV</sequence>
<dbReference type="EMBL" id="LSRX01001350">
    <property type="protein sequence ID" value="OLP80747.1"/>
    <property type="molecule type" value="Genomic_DNA"/>
</dbReference>
<proteinExistence type="predicted"/>
<comment type="caution">
    <text evidence="1">The sequence shown here is derived from an EMBL/GenBank/DDBJ whole genome shotgun (WGS) entry which is preliminary data.</text>
</comment>